<gene>
    <name evidence="3" type="ORF">ENS82_03940</name>
</gene>
<sequence>MRHFTNHSTPEPEVLLSRLTNVHPAGRDKWRATCPAHGSGKNQALSVALKGDKLLLHCFAGCSPDSVLAAVGLSWRDLYTGESRPWLAPGYYRPVAPEPTTPLEARERWQKWWDRAKPRHPLLKTYLRARGLSIEPPASLRLALWGEQPVMLARVEGPQGLAGMHLTLLKPDGSGRLEKKLAAGSKPLGGAIRLYPLETGKPLALTEGIETALAVHQATGWPVWACVSAIGLERVQLPAEAREVVICADHDKAGLEAANGLARRLLAESRKVRLATPPREGQDWLDAVGGVA</sequence>
<dbReference type="Pfam" id="PF13362">
    <property type="entry name" value="Toprim_3"/>
    <property type="match status" value="1"/>
</dbReference>
<evidence type="ECO:0000259" key="1">
    <source>
        <dbReference type="Pfam" id="PF13362"/>
    </source>
</evidence>
<dbReference type="Gene3D" id="3.40.1360.10">
    <property type="match status" value="1"/>
</dbReference>
<dbReference type="InterPro" id="IPR034154">
    <property type="entry name" value="TOPRIM_DnaG/twinkle"/>
</dbReference>
<comment type="caution">
    <text evidence="3">The sequence shown here is derived from an EMBL/GenBank/DDBJ whole genome shotgun (WGS) entry which is preliminary data.</text>
</comment>
<accession>A0A7C3HHJ3</accession>
<proteinExistence type="predicted"/>
<evidence type="ECO:0000259" key="2">
    <source>
        <dbReference type="Pfam" id="PF23639"/>
    </source>
</evidence>
<dbReference type="InterPro" id="IPR055570">
    <property type="entry name" value="DUF7146"/>
</dbReference>
<dbReference type="EMBL" id="DSWI01000011">
    <property type="protein sequence ID" value="HFG19860.1"/>
    <property type="molecule type" value="Genomic_DNA"/>
</dbReference>
<evidence type="ECO:0000313" key="3">
    <source>
        <dbReference type="EMBL" id="HFG19860.1"/>
    </source>
</evidence>
<reference evidence="3" key="1">
    <citation type="journal article" date="2020" name="mSystems">
        <title>Genome- and Community-Level Interaction Insights into Carbon Utilization and Element Cycling Functions of Hydrothermarchaeota in Hydrothermal Sediment.</title>
        <authorList>
            <person name="Zhou Z."/>
            <person name="Liu Y."/>
            <person name="Xu W."/>
            <person name="Pan J."/>
            <person name="Luo Z.H."/>
            <person name="Li M."/>
        </authorList>
    </citation>
    <scope>NUCLEOTIDE SEQUENCE [LARGE SCALE GENOMIC DNA]</scope>
    <source>
        <strain evidence="3">SpSt-524</strain>
    </source>
</reference>
<feature type="domain" description="DUF7146" evidence="2">
    <location>
        <begin position="105"/>
        <end position="194"/>
    </location>
</feature>
<name>A0A7C3HHJ3_MEIRU</name>
<dbReference type="CDD" id="cd01029">
    <property type="entry name" value="TOPRIM_primases"/>
    <property type="match status" value="1"/>
</dbReference>
<dbReference type="AlphaFoldDB" id="A0A7C3HHJ3"/>
<protein>
    <submittedName>
        <fullName evidence="3">Toprim domain-containing protein</fullName>
    </submittedName>
</protein>
<dbReference type="Pfam" id="PF23639">
    <property type="entry name" value="DUF7146"/>
    <property type="match status" value="1"/>
</dbReference>
<organism evidence="3">
    <name type="scientific">Meiothermus ruber</name>
    <dbReference type="NCBI Taxonomy" id="277"/>
    <lineage>
        <taxon>Bacteria</taxon>
        <taxon>Thermotogati</taxon>
        <taxon>Deinococcota</taxon>
        <taxon>Deinococci</taxon>
        <taxon>Thermales</taxon>
        <taxon>Thermaceae</taxon>
        <taxon>Meiothermus</taxon>
    </lineage>
</organism>
<dbReference type="InterPro" id="IPR006171">
    <property type="entry name" value="TOPRIM_dom"/>
</dbReference>
<feature type="domain" description="Toprim" evidence="1">
    <location>
        <begin position="204"/>
        <end position="287"/>
    </location>
</feature>